<name>A0AAD9MZE1_9ANNE</name>
<proteinExistence type="predicted"/>
<protein>
    <recommendedName>
        <fullName evidence="1">SET domain-containing protein</fullName>
    </recommendedName>
</protein>
<dbReference type="Proteomes" id="UP001208570">
    <property type="component" value="Unassembled WGS sequence"/>
</dbReference>
<evidence type="ECO:0000313" key="3">
    <source>
        <dbReference type="Proteomes" id="UP001208570"/>
    </source>
</evidence>
<evidence type="ECO:0000313" key="2">
    <source>
        <dbReference type="EMBL" id="KAK2148629.1"/>
    </source>
</evidence>
<dbReference type="CDD" id="cd19177">
    <property type="entry name" value="SET_SETD4"/>
    <property type="match status" value="1"/>
</dbReference>
<dbReference type="InterPro" id="IPR046341">
    <property type="entry name" value="SET_dom_sf"/>
</dbReference>
<gene>
    <name evidence="2" type="ORF">LSH36_488g03001</name>
</gene>
<evidence type="ECO:0000259" key="1">
    <source>
        <dbReference type="PROSITE" id="PS50280"/>
    </source>
</evidence>
<dbReference type="PROSITE" id="PS50280">
    <property type="entry name" value="SET"/>
    <property type="match status" value="1"/>
</dbReference>
<dbReference type="Gene3D" id="3.90.1410.10">
    <property type="entry name" value="set domain protein methyltransferase, domain 1"/>
    <property type="match status" value="1"/>
</dbReference>
<feature type="domain" description="SET" evidence="1">
    <location>
        <begin position="67"/>
        <end position="288"/>
    </location>
</feature>
<organism evidence="2 3">
    <name type="scientific">Paralvinella palmiformis</name>
    <dbReference type="NCBI Taxonomy" id="53620"/>
    <lineage>
        <taxon>Eukaryota</taxon>
        <taxon>Metazoa</taxon>
        <taxon>Spiralia</taxon>
        <taxon>Lophotrochozoa</taxon>
        <taxon>Annelida</taxon>
        <taxon>Polychaeta</taxon>
        <taxon>Sedentaria</taxon>
        <taxon>Canalipalpata</taxon>
        <taxon>Terebellida</taxon>
        <taxon>Terebelliformia</taxon>
        <taxon>Alvinellidae</taxon>
        <taxon>Paralvinella</taxon>
    </lineage>
</organism>
<sequence length="412" mass="47830">MCSNSVKWSGFDKRLRGTGNQKKSNNPNLHCCENTFYQFSESIDLVQNRLVQWMGTSGFTMNKCHLKPFEFNETGRGLIAAMNIYAGDSLIEVPCSLIITSRTVMSSYLKDSIKSFRLTPLAALCVFLVCERCRGSSSPWHPYLLTLPYTYTVPVYWPSDLVERLPVAIKQRVLDQRKTVHKLYNKCQKIFNDVGQFCDELKDNDISIQDFIWAWGTVNTRCVYWLQKPDPDLEPDGEDHYALVPFLDMLNHSHQAQVTAGYNERSKSYKISTDTAYSAGQQVFINYGPHSNMKLLLEYGFILENNPNNVIHIGEEDFLSALQNHRDVSFLHLIYDNDLYNYKSRWFDCMEENYYVSVSHKTATRGILFRLLHIKMQQFQYEMQDPHDPLEKIISKLCADYQQIVRLCLQGM</sequence>
<reference evidence="2" key="1">
    <citation type="journal article" date="2023" name="Mol. Biol. Evol.">
        <title>Third-Generation Sequencing Reveals the Adaptive Role of the Epigenome in Three Deep-Sea Polychaetes.</title>
        <authorList>
            <person name="Perez M."/>
            <person name="Aroh O."/>
            <person name="Sun Y."/>
            <person name="Lan Y."/>
            <person name="Juniper S.K."/>
            <person name="Young C.R."/>
            <person name="Angers B."/>
            <person name="Qian P.Y."/>
        </authorList>
    </citation>
    <scope>NUCLEOTIDE SEQUENCE</scope>
    <source>
        <strain evidence="2">P08H-3</strain>
    </source>
</reference>
<keyword evidence="3" id="KW-1185">Reference proteome</keyword>
<dbReference type="EMBL" id="JAODUP010000488">
    <property type="protein sequence ID" value="KAK2148629.1"/>
    <property type="molecule type" value="Genomic_DNA"/>
</dbReference>
<dbReference type="Pfam" id="PF00856">
    <property type="entry name" value="SET"/>
    <property type="match status" value="1"/>
</dbReference>
<dbReference type="PANTHER" id="PTHR13271">
    <property type="entry name" value="UNCHARACTERIZED PUTATIVE METHYLTRANSFERASE"/>
    <property type="match status" value="1"/>
</dbReference>
<dbReference type="InterPro" id="IPR050600">
    <property type="entry name" value="SETD3_SETD6_MTase"/>
</dbReference>
<dbReference type="PANTHER" id="PTHR13271:SF151">
    <property type="entry name" value="SET DOMAIN-CONTAINING PROTEIN 4"/>
    <property type="match status" value="1"/>
</dbReference>
<dbReference type="InterPro" id="IPR001214">
    <property type="entry name" value="SET_dom"/>
</dbReference>
<dbReference type="AlphaFoldDB" id="A0AAD9MZE1"/>
<dbReference type="InterPro" id="IPR044429">
    <property type="entry name" value="SETD4_SET"/>
</dbReference>
<accession>A0AAD9MZE1</accession>
<comment type="caution">
    <text evidence="2">The sequence shown here is derived from an EMBL/GenBank/DDBJ whole genome shotgun (WGS) entry which is preliminary data.</text>
</comment>
<dbReference type="SUPFAM" id="SSF82199">
    <property type="entry name" value="SET domain"/>
    <property type="match status" value="1"/>
</dbReference>
<dbReference type="GO" id="GO:0016279">
    <property type="term" value="F:protein-lysine N-methyltransferase activity"/>
    <property type="evidence" value="ECO:0007669"/>
    <property type="project" value="InterPro"/>
</dbReference>